<organism evidence="1 2">
    <name type="scientific">Treponema pedis str. T A4</name>
    <dbReference type="NCBI Taxonomy" id="1291379"/>
    <lineage>
        <taxon>Bacteria</taxon>
        <taxon>Pseudomonadati</taxon>
        <taxon>Spirochaetota</taxon>
        <taxon>Spirochaetia</taxon>
        <taxon>Spirochaetales</taxon>
        <taxon>Treponemataceae</taxon>
        <taxon>Treponema</taxon>
    </lineage>
</organism>
<keyword evidence="2" id="KW-1185">Reference proteome</keyword>
<accession>S6A974</accession>
<dbReference type="PATRIC" id="fig|1291379.3.peg.2578"/>
<gene>
    <name evidence="1" type="ORF">TPE_2607</name>
</gene>
<protein>
    <submittedName>
        <fullName evidence="1">Uncharacterized protein</fullName>
    </submittedName>
</protein>
<dbReference type="Proteomes" id="UP000015620">
    <property type="component" value="Chromosome"/>
</dbReference>
<evidence type="ECO:0000313" key="2">
    <source>
        <dbReference type="Proteomes" id="UP000015620"/>
    </source>
</evidence>
<dbReference type="KEGG" id="tped:TPE_2607"/>
<dbReference type="HOGENOM" id="CLU_219162_0_0_12"/>
<reference evidence="1 2" key="1">
    <citation type="journal article" date="2013" name="PLoS ONE">
        <title>Genome-Wide Relatedness of Treponema pedis, from Gingiva and Necrotic Skin Lesions of Pigs, with the Human Oral Pathogen Treponema denticola.</title>
        <authorList>
            <person name="Svartstrom O."/>
            <person name="Mushtaq M."/>
            <person name="Pringle M."/>
            <person name="Segerman B."/>
        </authorList>
    </citation>
    <scope>NUCLEOTIDE SEQUENCE [LARGE SCALE GENOMIC DNA]</scope>
    <source>
        <strain evidence="1">T A4</strain>
    </source>
</reference>
<name>S6A974_9SPIR</name>
<proteinExistence type="predicted"/>
<dbReference type="EMBL" id="CP004120">
    <property type="protein sequence ID" value="AGT45079.1"/>
    <property type="molecule type" value="Genomic_DNA"/>
</dbReference>
<sequence length="41" mass="4677">MYAVSHFVAKRRKFRNPQNLKILAVAEFVGRFILDNADGIA</sequence>
<evidence type="ECO:0000313" key="1">
    <source>
        <dbReference type="EMBL" id="AGT45079.1"/>
    </source>
</evidence>
<dbReference type="AlphaFoldDB" id="S6A974"/>